<dbReference type="OrthoDB" id="428177at2759"/>
<evidence type="ECO:0000256" key="1">
    <source>
        <dbReference type="SAM" id="SignalP"/>
    </source>
</evidence>
<dbReference type="SUPFAM" id="SSF51445">
    <property type="entry name" value="(Trans)glycosidases"/>
    <property type="match status" value="1"/>
</dbReference>
<keyword evidence="1" id="KW-0732">Signal</keyword>
<name>A0A8H5HJE9_9AGAR</name>
<evidence type="ECO:0000313" key="3">
    <source>
        <dbReference type="Proteomes" id="UP000565441"/>
    </source>
</evidence>
<dbReference type="Proteomes" id="UP000565441">
    <property type="component" value="Unassembled WGS sequence"/>
</dbReference>
<keyword evidence="3" id="KW-1185">Reference proteome</keyword>
<sequence length="390" mass="42566">MFFLQPLLLLAATALTLHPSHWFVAANDFAGANAYFLHTLSAADRASVLDAMQSADMKREQPSFSRFPPDGAHSSDTMAETLIFFCAVLRVFITRVGAGAKGSSARAVNDLETVAVGSYDDTILRLIDTLASEAHPRDIKLVIAMHDRYALGCWDTDAYVAKYALPVTGCVNGVPDSSKFYTNANAVADFDKRLKHILNFQSPAFGVPWHQLSDAIFSFEIQNEGMGHMNQVAPNWWCDRANVIRSVLGSTGIKISTGGGTDMATSTQSQFFSCTNIQIVALHDYNVDPTYVASKIDAVKGIALSSGKRLLYEEFGALGSNKQSQLLAVTNTLISTGVPWMFWELMKPGKGSSDYEVWTDEPSWTTLRAQSLATRKHVGEFGWPEIDGGA</sequence>
<dbReference type="InterPro" id="IPR017853">
    <property type="entry name" value="GH"/>
</dbReference>
<feature type="signal peptide" evidence="1">
    <location>
        <begin position="1"/>
        <end position="22"/>
    </location>
</feature>
<dbReference type="Gene3D" id="3.20.20.80">
    <property type="entry name" value="Glycosidases"/>
    <property type="match status" value="1"/>
</dbReference>
<dbReference type="AlphaFoldDB" id="A0A8H5HJE9"/>
<accession>A0A8H5HJE9</accession>
<feature type="chain" id="PRO_5034005273" description="Glycoside hydrolase family 5 protein" evidence="1">
    <location>
        <begin position="23"/>
        <end position="390"/>
    </location>
</feature>
<organism evidence="2 3">
    <name type="scientific">Tricholomella constricta</name>
    <dbReference type="NCBI Taxonomy" id="117010"/>
    <lineage>
        <taxon>Eukaryota</taxon>
        <taxon>Fungi</taxon>
        <taxon>Dikarya</taxon>
        <taxon>Basidiomycota</taxon>
        <taxon>Agaricomycotina</taxon>
        <taxon>Agaricomycetes</taxon>
        <taxon>Agaricomycetidae</taxon>
        <taxon>Agaricales</taxon>
        <taxon>Tricholomatineae</taxon>
        <taxon>Lyophyllaceae</taxon>
        <taxon>Tricholomella</taxon>
    </lineage>
</organism>
<comment type="caution">
    <text evidence="2">The sequence shown here is derived from an EMBL/GenBank/DDBJ whole genome shotgun (WGS) entry which is preliminary data.</text>
</comment>
<dbReference type="EMBL" id="JAACJP010000005">
    <property type="protein sequence ID" value="KAF5384448.1"/>
    <property type="molecule type" value="Genomic_DNA"/>
</dbReference>
<protein>
    <recommendedName>
        <fullName evidence="4">Glycoside hydrolase family 5 protein</fullName>
    </recommendedName>
</protein>
<evidence type="ECO:0000313" key="2">
    <source>
        <dbReference type="EMBL" id="KAF5384448.1"/>
    </source>
</evidence>
<evidence type="ECO:0008006" key="4">
    <source>
        <dbReference type="Google" id="ProtNLM"/>
    </source>
</evidence>
<proteinExistence type="predicted"/>
<gene>
    <name evidence="2" type="ORF">D9615_003407</name>
</gene>
<reference evidence="2 3" key="1">
    <citation type="journal article" date="2020" name="ISME J.">
        <title>Uncovering the hidden diversity of litter-decomposition mechanisms in mushroom-forming fungi.</title>
        <authorList>
            <person name="Floudas D."/>
            <person name="Bentzer J."/>
            <person name="Ahren D."/>
            <person name="Johansson T."/>
            <person name="Persson P."/>
            <person name="Tunlid A."/>
        </authorList>
    </citation>
    <scope>NUCLEOTIDE SEQUENCE [LARGE SCALE GENOMIC DNA]</scope>
    <source>
        <strain evidence="2 3">CBS 661.87</strain>
    </source>
</reference>